<sequence length="49" mass="5890">MLTTKLDFKLFNHNCKILPMLLNTIKRLLLLMYKCKRLLNSNRITKKIV</sequence>
<comment type="caution">
    <text evidence="1">The sequence shown here is derived from an EMBL/GenBank/DDBJ whole genome shotgun (WGS) entry which is preliminary data.</text>
</comment>
<dbReference type="Proteomes" id="UP000265566">
    <property type="component" value="Chromosome 2"/>
</dbReference>
<gene>
    <name evidence="1" type="ORF">MtrunA17_Chr2g0296311</name>
</gene>
<accession>A0A396J564</accession>
<organism evidence="1">
    <name type="scientific">Medicago truncatula</name>
    <name type="common">Barrel medic</name>
    <name type="synonym">Medicago tribuloides</name>
    <dbReference type="NCBI Taxonomy" id="3880"/>
    <lineage>
        <taxon>Eukaryota</taxon>
        <taxon>Viridiplantae</taxon>
        <taxon>Streptophyta</taxon>
        <taxon>Embryophyta</taxon>
        <taxon>Tracheophyta</taxon>
        <taxon>Spermatophyta</taxon>
        <taxon>Magnoliopsida</taxon>
        <taxon>eudicotyledons</taxon>
        <taxon>Gunneridae</taxon>
        <taxon>Pentapetalae</taxon>
        <taxon>rosids</taxon>
        <taxon>fabids</taxon>
        <taxon>Fabales</taxon>
        <taxon>Fabaceae</taxon>
        <taxon>Papilionoideae</taxon>
        <taxon>50 kb inversion clade</taxon>
        <taxon>NPAAA clade</taxon>
        <taxon>Hologalegina</taxon>
        <taxon>IRL clade</taxon>
        <taxon>Trifolieae</taxon>
        <taxon>Medicago</taxon>
    </lineage>
</organism>
<dbReference type="AlphaFoldDB" id="A0A396J564"/>
<proteinExistence type="predicted"/>
<dbReference type="EMBL" id="PSQE01000002">
    <property type="protein sequence ID" value="RHN73236.1"/>
    <property type="molecule type" value="Genomic_DNA"/>
</dbReference>
<evidence type="ECO:0000313" key="1">
    <source>
        <dbReference type="EMBL" id="RHN73236.1"/>
    </source>
</evidence>
<dbReference type="Gramene" id="rna9030">
    <property type="protein sequence ID" value="RHN73236.1"/>
    <property type="gene ID" value="gene9030"/>
</dbReference>
<reference evidence="1" key="1">
    <citation type="journal article" date="2018" name="Nat. Plants">
        <title>Whole-genome landscape of Medicago truncatula symbiotic genes.</title>
        <authorList>
            <person name="Pecrix Y."/>
            <person name="Gamas P."/>
            <person name="Carrere S."/>
        </authorList>
    </citation>
    <scope>NUCLEOTIDE SEQUENCE</scope>
    <source>
        <tissue evidence="1">Leaves</tissue>
    </source>
</reference>
<name>A0A396J564_MEDTR</name>
<protein>
    <submittedName>
        <fullName evidence="1">Uncharacterized protein</fullName>
    </submittedName>
</protein>